<evidence type="ECO:0000313" key="2">
    <source>
        <dbReference type="EMBL" id="MCZ4586281.1"/>
    </source>
</evidence>
<dbReference type="InterPro" id="IPR007331">
    <property type="entry name" value="Htaa"/>
</dbReference>
<feature type="domain" description="Htaa" evidence="1">
    <location>
        <begin position="15"/>
        <end position="155"/>
    </location>
</feature>
<dbReference type="Proteomes" id="UP001066327">
    <property type="component" value="Unassembled WGS sequence"/>
</dbReference>
<dbReference type="EMBL" id="CP130953">
    <property type="protein sequence ID" value="WLF44742.1"/>
    <property type="molecule type" value="Genomic_DNA"/>
</dbReference>
<dbReference type="AlphaFoldDB" id="A0AAX3Y5R6"/>
<dbReference type="EMBL" id="JAPWIS010000011">
    <property type="protein sequence ID" value="MCZ4586281.1"/>
    <property type="molecule type" value="Genomic_DNA"/>
</dbReference>
<dbReference type="RefSeq" id="WP_005565039.1">
    <property type="nucleotide sequence ID" value="NZ_CAJUXZ010000001.1"/>
</dbReference>
<reference evidence="2" key="1">
    <citation type="submission" date="2022-12" db="EMBL/GenBank/DDBJ databases">
        <authorList>
            <person name="Krivoruchko A.V."/>
            <person name="Elkin A."/>
        </authorList>
    </citation>
    <scope>NUCLEOTIDE SEQUENCE</scope>
    <source>
        <strain evidence="2">IEGM 249</strain>
    </source>
</reference>
<name>A0AAX3Y5R6_RHOOP</name>
<evidence type="ECO:0000313" key="3">
    <source>
        <dbReference type="EMBL" id="WLF44742.1"/>
    </source>
</evidence>
<reference evidence="3" key="2">
    <citation type="submission" date="2023-07" db="EMBL/GenBank/DDBJ databases">
        <title>Genomic analysis of Rhodococcus opacus VOC-14 with glycol ethers degradation activity.</title>
        <authorList>
            <person name="Narkevich D.A."/>
            <person name="Hlushen A.M."/>
            <person name="Akhremchuk A.E."/>
            <person name="Sikolenko M.A."/>
            <person name="Valentovich L.N."/>
        </authorList>
    </citation>
    <scope>NUCLEOTIDE SEQUENCE</scope>
    <source>
        <strain evidence="3">VOC-14</strain>
    </source>
</reference>
<protein>
    <submittedName>
        <fullName evidence="3">HtaA domain-containing protein</fullName>
    </submittedName>
</protein>
<evidence type="ECO:0000259" key="1">
    <source>
        <dbReference type="Pfam" id="PF04213"/>
    </source>
</evidence>
<keyword evidence="4" id="KW-1185">Reference proteome</keyword>
<gene>
    <name evidence="2" type="ORF">O4328_21765</name>
    <name evidence="3" type="ORF">Q5707_22705</name>
</gene>
<dbReference type="Proteomes" id="UP001231166">
    <property type="component" value="Chromosome"/>
</dbReference>
<proteinExistence type="predicted"/>
<dbReference type="Pfam" id="PF04213">
    <property type="entry name" value="HtaA"/>
    <property type="match status" value="1"/>
</dbReference>
<organism evidence="3 5">
    <name type="scientific">Rhodococcus opacus</name>
    <name type="common">Nocardia opaca</name>
    <dbReference type="NCBI Taxonomy" id="37919"/>
    <lineage>
        <taxon>Bacteria</taxon>
        <taxon>Bacillati</taxon>
        <taxon>Actinomycetota</taxon>
        <taxon>Actinomycetes</taxon>
        <taxon>Mycobacteriales</taxon>
        <taxon>Nocardiaceae</taxon>
        <taxon>Rhodococcus</taxon>
    </lineage>
</organism>
<sequence>MTAGVGPCALPLVGLTWGIKRSFIRYIGTLPDGRHAMSEGTYLGETSYFTFPPAPAPDTPQVMRFGGVVRLGGHGGMLDILIAEPWVEMTGSGPILSVIDPTGWPDRTRRIPLAELHLWEAAHGLTERRYAATLTGAGAVIFDDHYPPGTELDMLVIE</sequence>
<accession>A0AAX3Y5R6</accession>
<evidence type="ECO:0000313" key="5">
    <source>
        <dbReference type="Proteomes" id="UP001231166"/>
    </source>
</evidence>
<evidence type="ECO:0000313" key="4">
    <source>
        <dbReference type="Proteomes" id="UP001066327"/>
    </source>
</evidence>